<protein>
    <submittedName>
        <fullName evidence="1">Uncharacterized protein</fullName>
    </submittedName>
</protein>
<proteinExistence type="predicted"/>
<dbReference type="AlphaFoldDB" id="A0A645FMF3"/>
<evidence type="ECO:0000313" key="1">
    <source>
        <dbReference type="EMBL" id="MPN14519.1"/>
    </source>
</evidence>
<comment type="caution">
    <text evidence="1">The sequence shown here is derived from an EMBL/GenBank/DDBJ whole genome shotgun (WGS) entry which is preliminary data.</text>
</comment>
<dbReference type="EMBL" id="VSSQ01061156">
    <property type="protein sequence ID" value="MPN14519.1"/>
    <property type="molecule type" value="Genomic_DNA"/>
</dbReference>
<organism evidence="1">
    <name type="scientific">bioreactor metagenome</name>
    <dbReference type="NCBI Taxonomy" id="1076179"/>
    <lineage>
        <taxon>unclassified sequences</taxon>
        <taxon>metagenomes</taxon>
        <taxon>ecological metagenomes</taxon>
    </lineage>
</organism>
<name>A0A645FMF3_9ZZZZ</name>
<accession>A0A645FMF3</accession>
<sequence>MSGKNSTEETVPETGEWMFAEMKPEAFAINCPARTLSPFATTGSAGAPKCWLSATKAVSTSGNSSIAAFAEILLSFGWIPPSEKVLLIYDFITIR</sequence>
<reference evidence="1" key="1">
    <citation type="submission" date="2019-08" db="EMBL/GenBank/DDBJ databases">
        <authorList>
            <person name="Kucharzyk K."/>
            <person name="Murdoch R.W."/>
            <person name="Higgins S."/>
            <person name="Loffler F."/>
        </authorList>
    </citation>
    <scope>NUCLEOTIDE SEQUENCE</scope>
</reference>
<gene>
    <name evidence="1" type="ORF">SDC9_161846</name>
</gene>